<evidence type="ECO:0000259" key="1">
    <source>
        <dbReference type="Pfam" id="PF06439"/>
    </source>
</evidence>
<comment type="caution">
    <text evidence="2">The sequence shown here is derived from an EMBL/GenBank/DDBJ whole genome shotgun (WGS) entry which is preliminary data.</text>
</comment>
<dbReference type="Gene3D" id="2.60.120.560">
    <property type="entry name" value="Exo-inulinase, domain 1"/>
    <property type="match status" value="1"/>
</dbReference>
<gene>
    <name evidence="2" type="ORF">S01H1_22098</name>
</gene>
<dbReference type="AlphaFoldDB" id="X0UIG5"/>
<dbReference type="EMBL" id="BARS01012392">
    <property type="protein sequence ID" value="GAF99081.1"/>
    <property type="molecule type" value="Genomic_DNA"/>
</dbReference>
<dbReference type="GO" id="GO:0016787">
    <property type="term" value="F:hydrolase activity"/>
    <property type="evidence" value="ECO:0007669"/>
    <property type="project" value="InterPro"/>
</dbReference>
<feature type="non-terminal residue" evidence="2">
    <location>
        <position position="1"/>
    </location>
</feature>
<feature type="domain" description="3-keto-alpha-glucoside-1,2-lyase/3-keto-2-hydroxy-glucal hydratase" evidence="1">
    <location>
        <begin position="3"/>
        <end position="157"/>
    </location>
</feature>
<dbReference type="InterPro" id="IPR010496">
    <property type="entry name" value="AL/BT2_dom"/>
</dbReference>
<evidence type="ECO:0000313" key="2">
    <source>
        <dbReference type="EMBL" id="GAF99081.1"/>
    </source>
</evidence>
<sequence length="161" mass="17923">IQSKRKFGSCQLHVEFATPSTVKGSSQGRGNSGVFLMANYEIQVLDSYGNKTYSDGQCAALYGRAVPLVNSCREPGEWQSYDIIFHRPIFKGGKVVKKATFTVFQNGVLVHDHVELVGGTGWKGKHAISDYEPHEDKLPIMLQDHGNPVGFRNIWIRELAD</sequence>
<name>X0UIG5_9ZZZZ</name>
<proteinExistence type="predicted"/>
<reference evidence="2" key="1">
    <citation type="journal article" date="2014" name="Front. Microbiol.">
        <title>High frequency of phylogenetically diverse reductive dehalogenase-homologous genes in deep subseafloor sedimentary metagenomes.</title>
        <authorList>
            <person name="Kawai M."/>
            <person name="Futagami T."/>
            <person name="Toyoda A."/>
            <person name="Takaki Y."/>
            <person name="Nishi S."/>
            <person name="Hori S."/>
            <person name="Arai W."/>
            <person name="Tsubouchi T."/>
            <person name="Morono Y."/>
            <person name="Uchiyama I."/>
            <person name="Ito T."/>
            <person name="Fujiyama A."/>
            <person name="Inagaki F."/>
            <person name="Takami H."/>
        </authorList>
    </citation>
    <scope>NUCLEOTIDE SEQUENCE</scope>
    <source>
        <strain evidence="2">Expedition CK06-06</strain>
    </source>
</reference>
<organism evidence="2">
    <name type="scientific">marine sediment metagenome</name>
    <dbReference type="NCBI Taxonomy" id="412755"/>
    <lineage>
        <taxon>unclassified sequences</taxon>
        <taxon>metagenomes</taxon>
        <taxon>ecological metagenomes</taxon>
    </lineage>
</organism>
<accession>X0UIG5</accession>
<dbReference type="Pfam" id="PF06439">
    <property type="entry name" value="3keto-disac_hyd"/>
    <property type="match status" value="1"/>
</dbReference>
<protein>
    <recommendedName>
        <fullName evidence="1">3-keto-alpha-glucoside-1,2-lyase/3-keto-2-hydroxy-glucal hydratase domain-containing protein</fullName>
    </recommendedName>
</protein>